<dbReference type="Proteomes" id="UP001321520">
    <property type="component" value="Chromosome"/>
</dbReference>
<accession>A0ABY9EGT7</accession>
<keyword evidence="1" id="KW-0418">Kinase</keyword>
<gene>
    <name evidence="1" type="ORF">M8T91_01055</name>
</gene>
<keyword evidence="1" id="KW-0808">Transferase</keyword>
<sequence>MAHLDLDLLAWLPISPPERRPIEESRIRINSFLREQNGWVVEGCYTELLVLLKHEATEIIFMDLSVEQCILNAKNRPWEPHKYKTQEAEDANLEMLVSWIREYKLGSDAVSYQSHRNFYDAFQGNKRIYTENQANKH</sequence>
<keyword evidence="2" id="KW-1185">Reference proteome</keyword>
<evidence type="ECO:0000313" key="2">
    <source>
        <dbReference type="Proteomes" id="UP001321520"/>
    </source>
</evidence>
<reference evidence="1 2" key="1">
    <citation type="submission" date="2022-05" db="EMBL/GenBank/DDBJ databases">
        <title>Microbulbifer sp. nov., isolated from sponge.</title>
        <authorList>
            <person name="Gao L."/>
        </authorList>
    </citation>
    <scope>NUCLEOTIDE SEQUENCE [LARGE SCALE GENOMIC DNA]</scope>
    <source>
        <strain evidence="1 2">MI-G</strain>
    </source>
</reference>
<organism evidence="1 2">
    <name type="scientific">Microbulbifer spongiae</name>
    <dbReference type="NCBI Taxonomy" id="2944933"/>
    <lineage>
        <taxon>Bacteria</taxon>
        <taxon>Pseudomonadati</taxon>
        <taxon>Pseudomonadota</taxon>
        <taxon>Gammaproteobacteria</taxon>
        <taxon>Cellvibrionales</taxon>
        <taxon>Microbulbiferaceae</taxon>
        <taxon>Microbulbifer</taxon>
    </lineage>
</organism>
<protein>
    <submittedName>
        <fullName evidence="1">Shikimate kinase</fullName>
    </submittedName>
</protein>
<dbReference type="GO" id="GO:0016301">
    <property type="term" value="F:kinase activity"/>
    <property type="evidence" value="ECO:0007669"/>
    <property type="project" value="UniProtKB-KW"/>
</dbReference>
<dbReference type="EMBL" id="CP098023">
    <property type="protein sequence ID" value="WKD50046.1"/>
    <property type="molecule type" value="Genomic_DNA"/>
</dbReference>
<name>A0ABY9EGT7_9GAMM</name>
<dbReference type="RefSeq" id="WP_301415962.1">
    <property type="nucleotide sequence ID" value="NZ_CP098023.1"/>
</dbReference>
<proteinExistence type="predicted"/>
<evidence type="ECO:0000313" key="1">
    <source>
        <dbReference type="EMBL" id="WKD50046.1"/>
    </source>
</evidence>